<dbReference type="Pfam" id="PF10350">
    <property type="entry name" value="DUF2428"/>
    <property type="match status" value="1"/>
</dbReference>
<evidence type="ECO:0000313" key="3">
    <source>
        <dbReference type="Proteomes" id="UP000095280"/>
    </source>
</evidence>
<dbReference type="AlphaFoldDB" id="A0A1I8FH61"/>
<evidence type="ECO:0000313" key="4">
    <source>
        <dbReference type="WBParaSite" id="maker-unitig_34600-snap-gene-0.2-mRNA-1"/>
    </source>
</evidence>
<dbReference type="InterPro" id="IPR019442">
    <property type="entry name" value="THADA/TRM732_DUF2428"/>
</dbReference>
<dbReference type="WBParaSite" id="maker-unitig_34600-snap-gene-0.2-mRNA-1">
    <property type="protein sequence ID" value="maker-unitig_34600-snap-gene-0.2-mRNA-1"/>
    <property type="gene ID" value="maker-unitig_34600-snap-gene-0.2"/>
</dbReference>
<evidence type="ECO:0000256" key="1">
    <source>
        <dbReference type="SAM" id="Phobius"/>
    </source>
</evidence>
<keyword evidence="1" id="KW-0472">Membrane</keyword>
<keyword evidence="1" id="KW-0812">Transmembrane</keyword>
<sequence length="173" mass="19146">CGQFTPSTKELLFDSRHRGAFELAYEGFGRFLRLRLALPGRASRLPAAGWLAELLSDLAGPPVDRLRLCLTGARLAFLINILKTRSGEDDEFVVHVYNTHLRLCLPTRASVRPPPASGWRRRSAAPSTEFGARNWSVSGWSCLFCVSLIFCGGGLLLRIEGPGVLSNFLHFFN</sequence>
<reference evidence="4" key="1">
    <citation type="submission" date="2016-11" db="UniProtKB">
        <authorList>
            <consortium name="WormBaseParasite"/>
        </authorList>
    </citation>
    <scope>IDENTIFICATION</scope>
</reference>
<organism evidence="3 4">
    <name type="scientific">Macrostomum lignano</name>
    <dbReference type="NCBI Taxonomy" id="282301"/>
    <lineage>
        <taxon>Eukaryota</taxon>
        <taxon>Metazoa</taxon>
        <taxon>Spiralia</taxon>
        <taxon>Lophotrochozoa</taxon>
        <taxon>Platyhelminthes</taxon>
        <taxon>Rhabditophora</taxon>
        <taxon>Macrostomorpha</taxon>
        <taxon>Macrostomida</taxon>
        <taxon>Macrostomidae</taxon>
        <taxon>Macrostomum</taxon>
    </lineage>
</organism>
<name>A0A1I8FH61_9PLAT</name>
<accession>A0A1I8FH61</accession>
<protein>
    <submittedName>
        <fullName evidence="4">DUF2428 domain-containing protein</fullName>
    </submittedName>
</protein>
<feature type="domain" description="DUF2428" evidence="2">
    <location>
        <begin position="9"/>
        <end position="63"/>
    </location>
</feature>
<proteinExistence type="predicted"/>
<evidence type="ECO:0000259" key="2">
    <source>
        <dbReference type="Pfam" id="PF10350"/>
    </source>
</evidence>
<keyword evidence="3" id="KW-1185">Reference proteome</keyword>
<dbReference type="Proteomes" id="UP000095280">
    <property type="component" value="Unplaced"/>
</dbReference>
<feature type="transmembrane region" description="Helical" evidence="1">
    <location>
        <begin position="137"/>
        <end position="157"/>
    </location>
</feature>
<keyword evidence="1" id="KW-1133">Transmembrane helix</keyword>